<dbReference type="PROSITE" id="PS51352">
    <property type="entry name" value="THIOREDOXIN_2"/>
    <property type="match status" value="1"/>
</dbReference>
<keyword evidence="3" id="KW-0676">Redox-active center</keyword>
<dbReference type="RefSeq" id="WP_193932441.1">
    <property type="nucleotide sequence ID" value="NZ_CAWPMZ010000059.1"/>
</dbReference>
<dbReference type="InterPro" id="IPR000866">
    <property type="entry name" value="AhpC/TSA"/>
</dbReference>
<evidence type="ECO:0000256" key="1">
    <source>
        <dbReference type="ARBA" id="ARBA00022559"/>
    </source>
</evidence>
<dbReference type="PANTHER" id="PTHR43110">
    <property type="entry name" value="THIOL PEROXIDASE"/>
    <property type="match status" value="1"/>
</dbReference>
<dbReference type="SUPFAM" id="SSF52833">
    <property type="entry name" value="Thioredoxin-like"/>
    <property type="match status" value="1"/>
</dbReference>
<dbReference type="InterPro" id="IPR013766">
    <property type="entry name" value="Thioredoxin_domain"/>
</dbReference>
<evidence type="ECO:0000256" key="3">
    <source>
        <dbReference type="ARBA" id="ARBA00023284"/>
    </source>
</evidence>
<protein>
    <submittedName>
        <fullName evidence="5">Redoxin domain-containing protein</fullName>
    </submittedName>
</protein>
<accession>A0ABR9UTC4</accession>
<evidence type="ECO:0000259" key="4">
    <source>
        <dbReference type="PROSITE" id="PS51352"/>
    </source>
</evidence>
<gene>
    <name evidence="5" type="ORF">IQ230_13200</name>
</gene>
<proteinExistence type="predicted"/>
<reference evidence="5 6" key="1">
    <citation type="submission" date="2020-10" db="EMBL/GenBank/DDBJ databases">
        <authorList>
            <person name="Castelo-Branco R."/>
            <person name="Eusebio N."/>
            <person name="Adriana R."/>
            <person name="Vieira A."/>
            <person name="Brugerolle De Fraissinette N."/>
            <person name="Rezende De Castro R."/>
            <person name="Schneider M.P."/>
            <person name="Vasconcelos V."/>
            <person name="Leao P.N."/>
        </authorList>
    </citation>
    <scope>NUCLEOTIDE SEQUENCE [LARGE SCALE GENOMIC DNA]</scope>
    <source>
        <strain evidence="5 6">LEGE 06123</strain>
    </source>
</reference>
<dbReference type="Gene3D" id="3.40.30.10">
    <property type="entry name" value="Glutaredoxin"/>
    <property type="match status" value="1"/>
</dbReference>
<keyword evidence="1" id="KW-0575">Peroxidase</keyword>
<keyword evidence="1" id="KW-0560">Oxidoreductase</keyword>
<keyword evidence="6" id="KW-1185">Reference proteome</keyword>
<feature type="domain" description="Thioredoxin" evidence="4">
    <location>
        <begin position="28"/>
        <end position="181"/>
    </location>
</feature>
<dbReference type="Pfam" id="PF00578">
    <property type="entry name" value="AhpC-TSA"/>
    <property type="match status" value="1"/>
</dbReference>
<dbReference type="Proteomes" id="UP000651156">
    <property type="component" value="Unassembled WGS sequence"/>
</dbReference>
<evidence type="ECO:0000313" key="5">
    <source>
        <dbReference type="EMBL" id="MBE9191293.1"/>
    </source>
</evidence>
<dbReference type="CDD" id="cd02970">
    <property type="entry name" value="PRX_like2"/>
    <property type="match status" value="1"/>
</dbReference>
<comment type="caution">
    <text evidence="5">The sequence shown here is derived from an EMBL/GenBank/DDBJ whole genome shotgun (WGS) entry which is preliminary data.</text>
</comment>
<evidence type="ECO:0000256" key="2">
    <source>
        <dbReference type="ARBA" id="ARBA00022862"/>
    </source>
</evidence>
<dbReference type="InterPro" id="IPR036249">
    <property type="entry name" value="Thioredoxin-like_sf"/>
</dbReference>
<name>A0ABR9UTC4_9CHRO</name>
<organism evidence="5 6">
    <name type="scientific">Gloeocapsopsis crepidinum LEGE 06123</name>
    <dbReference type="NCBI Taxonomy" id="588587"/>
    <lineage>
        <taxon>Bacteria</taxon>
        <taxon>Bacillati</taxon>
        <taxon>Cyanobacteriota</taxon>
        <taxon>Cyanophyceae</taxon>
        <taxon>Oscillatoriophycideae</taxon>
        <taxon>Chroococcales</taxon>
        <taxon>Chroococcaceae</taxon>
        <taxon>Gloeocapsopsis</taxon>
    </lineage>
</organism>
<keyword evidence="2" id="KW-0049">Antioxidant</keyword>
<evidence type="ECO:0000313" key="6">
    <source>
        <dbReference type="Proteomes" id="UP000651156"/>
    </source>
</evidence>
<dbReference type="InterPro" id="IPR050455">
    <property type="entry name" value="Tpx_Peroxidase_subfamily"/>
</dbReference>
<dbReference type="EMBL" id="JADEWN010000030">
    <property type="protein sequence ID" value="MBE9191293.1"/>
    <property type="molecule type" value="Genomic_DNA"/>
</dbReference>
<dbReference type="PANTHER" id="PTHR43110:SF1">
    <property type="entry name" value="THIOL PEROXIDASE"/>
    <property type="match status" value="1"/>
</dbReference>
<sequence length="183" mass="20698">MLTSTNFSGLLNERFFQNLLPIPAEDALNLGKTTPNFALPDITNGRLVKLADYQGQPVLLAFTRIFTENQYCPFCYPHIIDLNEKYEHFTSRGIEVLMISSTDERQSQIVVKDLGIKLPLLSDPSCQVFRNYKVGQALGAPLPAQFVLDKQGKLQYRHLFSFFSHNASVETLLAQFEKIKPGD</sequence>